<dbReference type="GO" id="GO:0007420">
    <property type="term" value="P:brain development"/>
    <property type="evidence" value="ECO:0007669"/>
    <property type="project" value="TreeGrafter"/>
</dbReference>
<evidence type="ECO:0000256" key="5">
    <source>
        <dbReference type="ARBA" id="ARBA00023242"/>
    </source>
</evidence>
<dbReference type="PRINTS" id="PR00031">
    <property type="entry name" value="HTHREPRESSR"/>
</dbReference>
<dbReference type="FunFam" id="1.10.10.60:FF:000081">
    <property type="entry name" value="Empty spiracles homeobox 2"/>
    <property type="match status" value="1"/>
</dbReference>
<dbReference type="PROSITE" id="PS50071">
    <property type="entry name" value="HOMEOBOX_2"/>
    <property type="match status" value="1"/>
</dbReference>
<dbReference type="GO" id="GO:0005634">
    <property type="term" value="C:nucleus"/>
    <property type="evidence" value="ECO:0007669"/>
    <property type="project" value="UniProtKB-SubCell"/>
</dbReference>
<protein>
    <submittedName>
        <fullName evidence="9">(Mediterranean fruit fly) hypothetical protein</fullName>
    </submittedName>
</protein>
<dbReference type="PROSITE" id="PS00027">
    <property type="entry name" value="HOMEOBOX_1"/>
    <property type="match status" value="1"/>
</dbReference>
<proteinExistence type="inferred from homology"/>
<keyword evidence="10" id="KW-1185">Reference proteome</keyword>
<dbReference type="InterPro" id="IPR050877">
    <property type="entry name" value="EMX-VAX-Noto_Homeobox_TFs"/>
</dbReference>
<sequence length="95" mass="11173">MANYNFLLQPFRKPKRVRTAFSPTQLLKLEHAFESNHYVVGAERKQLAQGLSLTETQVKVWFQNRRTKHKRMQQEGDSDSKVRRAVRRVTMTAAK</sequence>
<reference evidence="9" key="1">
    <citation type="submission" date="2020-11" db="EMBL/GenBank/DDBJ databases">
        <authorList>
            <person name="Whitehead M."/>
        </authorList>
    </citation>
    <scope>NUCLEOTIDE SEQUENCE</scope>
    <source>
        <strain evidence="9">EGII</strain>
    </source>
</reference>
<gene>
    <name evidence="9" type="ORF">CCAP1982_LOCUS3229</name>
</gene>
<dbReference type="SUPFAM" id="SSF46689">
    <property type="entry name" value="Homeodomain-like"/>
    <property type="match status" value="1"/>
</dbReference>
<evidence type="ECO:0000256" key="2">
    <source>
        <dbReference type="ARBA" id="ARBA00007397"/>
    </source>
</evidence>
<keyword evidence="5 6" id="KW-0539">Nucleus</keyword>
<keyword evidence="3 6" id="KW-0238">DNA-binding</keyword>
<dbReference type="AlphaFoldDB" id="A0A811U672"/>
<dbReference type="InterPro" id="IPR000047">
    <property type="entry name" value="HTH_motif"/>
</dbReference>
<keyword evidence="4 6" id="KW-0371">Homeobox</keyword>
<dbReference type="PANTHER" id="PTHR24339">
    <property type="entry name" value="HOMEOBOX PROTEIN EMX-RELATED"/>
    <property type="match status" value="1"/>
</dbReference>
<dbReference type="Gene3D" id="1.10.10.60">
    <property type="entry name" value="Homeodomain-like"/>
    <property type="match status" value="1"/>
</dbReference>
<dbReference type="InterPro" id="IPR001356">
    <property type="entry name" value="HD"/>
</dbReference>
<evidence type="ECO:0000256" key="6">
    <source>
        <dbReference type="PROSITE-ProRule" id="PRU00108"/>
    </source>
</evidence>
<dbReference type="Proteomes" id="UP000606786">
    <property type="component" value="Unassembled WGS sequence"/>
</dbReference>
<dbReference type="OrthoDB" id="6159439at2759"/>
<dbReference type="GO" id="GO:0000981">
    <property type="term" value="F:DNA-binding transcription factor activity, RNA polymerase II-specific"/>
    <property type="evidence" value="ECO:0007669"/>
    <property type="project" value="InterPro"/>
</dbReference>
<feature type="DNA-binding region" description="Homeobox" evidence="6">
    <location>
        <begin position="14"/>
        <end position="73"/>
    </location>
</feature>
<comment type="caution">
    <text evidence="9">The sequence shown here is derived from an EMBL/GenBank/DDBJ whole genome shotgun (WGS) entry which is preliminary data.</text>
</comment>
<evidence type="ECO:0000313" key="10">
    <source>
        <dbReference type="Proteomes" id="UP000606786"/>
    </source>
</evidence>
<dbReference type="InterPro" id="IPR020479">
    <property type="entry name" value="HD_metazoa"/>
</dbReference>
<evidence type="ECO:0000259" key="8">
    <source>
        <dbReference type="PROSITE" id="PS50071"/>
    </source>
</evidence>
<dbReference type="CDD" id="cd00086">
    <property type="entry name" value="homeodomain"/>
    <property type="match status" value="1"/>
</dbReference>
<evidence type="ECO:0000256" key="3">
    <source>
        <dbReference type="ARBA" id="ARBA00023125"/>
    </source>
</evidence>
<evidence type="ECO:0000313" key="9">
    <source>
        <dbReference type="EMBL" id="CAD6994484.1"/>
    </source>
</evidence>
<evidence type="ECO:0000256" key="4">
    <source>
        <dbReference type="ARBA" id="ARBA00023155"/>
    </source>
</evidence>
<evidence type="ECO:0000256" key="7">
    <source>
        <dbReference type="RuleBase" id="RU000682"/>
    </source>
</evidence>
<dbReference type="EMBL" id="CAJHJT010000001">
    <property type="protein sequence ID" value="CAD6994484.1"/>
    <property type="molecule type" value="Genomic_DNA"/>
</dbReference>
<organism evidence="9 10">
    <name type="scientific">Ceratitis capitata</name>
    <name type="common">Mediterranean fruit fly</name>
    <name type="synonym">Tephritis capitata</name>
    <dbReference type="NCBI Taxonomy" id="7213"/>
    <lineage>
        <taxon>Eukaryota</taxon>
        <taxon>Metazoa</taxon>
        <taxon>Ecdysozoa</taxon>
        <taxon>Arthropoda</taxon>
        <taxon>Hexapoda</taxon>
        <taxon>Insecta</taxon>
        <taxon>Pterygota</taxon>
        <taxon>Neoptera</taxon>
        <taxon>Endopterygota</taxon>
        <taxon>Diptera</taxon>
        <taxon>Brachycera</taxon>
        <taxon>Muscomorpha</taxon>
        <taxon>Tephritoidea</taxon>
        <taxon>Tephritidae</taxon>
        <taxon>Ceratitis</taxon>
        <taxon>Ceratitis</taxon>
    </lineage>
</organism>
<dbReference type="PANTHER" id="PTHR24339:SF28">
    <property type="entry name" value="E5-RELATED"/>
    <property type="match status" value="1"/>
</dbReference>
<accession>A0A811U672</accession>
<feature type="domain" description="Homeobox" evidence="8">
    <location>
        <begin position="12"/>
        <end position="72"/>
    </location>
</feature>
<dbReference type="PRINTS" id="PR00024">
    <property type="entry name" value="HOMEOBOX"/>
</dbReference>
<evidence type="ECO:0000256" key="1">
    <source>
        <dbReference type="ARBA" id="ARBA00004123"/>
    </source>
</evidence>
<dbReference type="GO" id="GO:0000978">
    <property type="term" value="F:RNA polymerase II cis-regulatory region sequence-specific DNA binding"/>
    <property type="evidence" value="ECO:0007669"/>
    <property type="project" value="TreeGrafter"/>
</dbReference>
<dbReference type="InterPro" id="IPR017970">
    <property type="entry name" value="Homeobox_CS"/>
</dbReference>
<dbReference type="SMART" id="SM00389">
    <property type="entry name" value="HOX"/>
    <property type="match status" value="1"/>
</dbReference>
<dbReference type="Pfam" id="PF00046">
    <property type="entry name" value="Homeodomain"/>
    <property type="match status" value="1"/>
</dbReference>
<name>A0A811U672_CERCA</name>
<dbReference type="InterPro" id="IPR009057">
    <property type="entry name" value="Homeodomain-like_sf"/>
</dbReference>
<dbReference type="GO" id="GO:0030182">
    <property type="term" value="P:neuron differentiation"/>
    <property type="evidence" value="ECO:0007669"/>
    <property type="project" value="TreeGrafter"/>
</dbReference>
<comment type="subcellular location">
    <subcellularLocation>
        <location evidence="1 6 7">Nucleus</location>
    </subcellularLocation>
</comment>
<comment type="similarity">
    <text evidence="2">Belongs to the EMX homeobox family.</text>
</comment>